<reference evidence="2 3" key="1">
    <citation type="submission" date="2018-07" db="EMBL/GenBank/DDBJ databases">
        <title>Genomic Encyclopedia of Type Strains, Phase IV (KMG-IV): sequencing the most valuable type-strain genomes for metagenomic binning, comparative biology and taxonomic classification.</title>
        <authorList>
            <person name="Goeker M."/>
        </authorList>
    </citation>
    <scope>NUCLEOTIDE SEQUENCE [LARGE SCALE GENOMIC DNA]</scope>
    <source>
        <strain evidence="2 3">DSM 21410</strain>
    </source>
</reference>
<keyword evidence="3" id="KW-1185">Reference proteome</keyword>
<dbReference type="Proteomes" id="UP000253517">
    <property type="component" value="Unassembled WGS sequence"/>
</dbReference>
<evidence type="ECO:0000256" key="1">
    <source>
        <dbReference type="SAM" id="MobiDB-lite"/>
    </source>
</evidence>
<dbReference type="EMBL" id="QPJS01000002">
    <property type="protein sequence ID" value="RCX03953.1"/>
    <property type="molecule type" value="Genomic_DNA"/>
</dbReference>
<accession>A0A369A462</accession>
<dbReference type="AlphaFoldDB" id="A0A369A462"/>
<evidence type="ECO:0000313" key="3">
    <source>
        <dbReference type="Proteomes" id="UP000253517"/>
    </source>
</evidence>
<comment type="caution">
    <text evidence="2">The sequence shown here is derived from an EMBL/GenBank/DDBJ whole genome shotgun (WGS) entry which is preliminary data.</text>
</comment>
<evidence type="ECO:0000313" key="2">
    <source>
        <dbReference type="EMBL" id="RCX03953.1"/>
    </source>
</evidence>
<gene>
    <name evidence="2" type="ORF">DES35_102410</name>
</gene>
<name>A0A369A462_9FLAO</name>
<organism evidence="2 3">
    <name type="scientific">Schleiferia thermophila</name>
    <dbReference type="NCBI Taxonomy" id="884107"/>
    <lineage>
        <taxon>Bacteria</taxon>
        <taxon>Pseudomonadati</taxon>
        <taxon>Bacteroidota</taxon>
        <taxon>Flavobacteriia</taxon>
        <taxon>Flavobacteriales</taxon>
        <taxon>Schleiferiaceae</taxon>
        <taxon>Schleiferia</taxon>
    </lineage>
</organism>
<feature type="region of interest" description="Disordered" evidence="1">
    <location>
        <begin position="28"/>
        <end position="68"/>
    </location>
</feature>
<sequence>MGEASAVGMRQGGGGYELQRAGYVAHGRGGGAGASHRSPMCHARSAKGIGAADRPPADGLQRPGEAPN</sequence>
<protein>
    <submittedName>
        <fullName evidence="2">Uncharacterized protein</fullName>
    </submittedName>
</protein>
<proteinExistence type="predicted"/>